<evidence type="ECO:0000256" key="1">
    <source>
        <dbReference type="SAM" id="Phobius"/>
    </source>
</evidence>
<sequence>MDVSLPFSVQLGQQHHEGFPVLLCWRFCLLLASSFLLLLLLQLTNVVLKDDQGILLVHVEQLGVLCEGGVVQQQVLCLLPGGAVQDARHRVLRCRLSTCMLRLRSTLDSSFSFFAKKKEGTILT</sequence>
<accession>A0A0K8RMZ5</accession>
<organism evidence="2">
    <name type="scientific">Ixodes ricinus</name>
    <name type="common">Common tick</name>
    <name type="synonym">Acarus ricinus</name>
    <dbReference type="NCBI Taxonomy" id="34613"/>
    <lineage>
        <taxon>Eukaryota</taxon>
        <taxon>Metazoa</taxon>
        <taxon>Ecdysozoa</taxon>
        <taxon>Arthropoda</taxon>
        <taxon>Chelicerata</taxon>
        <taxon>Arachnida</taxon>
        <taxon>Acari</taxon>
        <taxon>Parasitiformes</taxon>
        <taxon>Ixodida</taxon>
        <taxon>Ixodoidea</taxon>
        <taxon>Ixodidae</taxon>
        <taxon>Ixodinae</taxon>
        <taxon>Ixodes</taxon>
    </lineage>
</organism>
<proteinExistence type="evidence at transcript level"/>
<keyword evidence="1" id="KW-0472">Membrane</keyword>
<evidence type="ECO:0000313" key="2">
    <source>
        <dbReference type="EMBL" id="JAA72263.1"/>
    </source>
</evidence>
<keyword evidence="1" id="KW-0812">Transmembrane</keyword>
<name>A0A0K8RMZ5_IXORI</name>
<reference evidence="2" key="1">
    <citation type="submission" date="2012-12" db="EMBL/GenBank/DDBJ databases">
        <title>Identification and characterization of a phenylalanine ammonia-lyase gene family in Isatis indigotica Fort.</title>
        <authorList>
            <person name="Liu Q."/>
            <person name="Chen J."/>
            <person name="Zhou X."/>
            <person name="Di P."/>
            <person name="Xiao Y."/>
            <person name="Xuan H."/>
            <person name="Zhang L."/>
            <person name="Chen W."/>
        </authorList>
    </citation>
    <scope>NUCLEOTIDE SEQUENCE</scope>
    <source>
        <tissue evidence="2">Salivary gland</tissue>
    </source>
</reference>
<dbReference type="AlphaFoldDB" id="A0A0K8RMZ5"/>
<dbReference type="EMBL" id="GADI01001545">
    <property type="protein sequence ID" value="JAA72263.1"/>
    <property type="molecule type" value="mRNA"/>
</dbReference>
<protein>
    <submittedName>
        <fullName evidence="2">Putative spliceosomal protein fbp11/splicing factor prp40</fullName>
    </submittedName>
</protein>
<feature type="transmembrane region" description="Helical" evidence="1">
    <location>
        <begin position="20"/>
        <end position="41"/>
    </location>
</feature>
<keyword evidence="1" id="KW-1133">Transmembrane helix</keyword>